<keyword evidence="3" id="KW-1185">Reference proteome</keyword>
<proteinExistence type="predicted"/>
<name>A0A6A6LWG6_HEVBR</name>
<keyword evidence="1" id="KW-1133">Transmembrane helix</keyword>
<sequence length="166" mass="18683">MCACIKAKRPSCPEVIAILTIPHEWISNYDMGIRVADAVYLEVTDENVLSKVMNTMINVHVSTEFYESKSPMLRKPMELDDGQRWAADCCKLLSLRLISTKALIMVLFCSGFIWAFEGMAPRDFKIEKFVEARRVKDTCIAYPIVIHTRAAGDSHPGLLQGKLEAS</sequence>
<feature type="transmembrane region" description="Helical" evidence="1">
    <location>
        <begin position="97"/>
        <end position="116"/>
    </location>
</feature>
<protein>
    <submittedName>
        <fullName evidence="2">Uncharacterized protein</fullName>
    </submittedName>
</protein>
<reference evidence="2 3" key="1">
    <citation type="journal article" date="2020" name="Mol. Plant">
        <title>The Chromosome-Based Rubber Tree Genome Provides New Insights into Spurge Genome Evolution and Rubber Biosynthesis.</title>
        <authorList>
            <person name="Liu J."/>
            <person name="Shi C."/>
            <person name="Shi C.C."/>
            <person name="Li W."/>
            <person name="Zhang Q.J."/>
            <person name="Zhang Y."/>
            <person name="Li K."/>
            <person name="Lu H.F."/>
            <person name="Shi C."/>
            <person name="Zhu S.T."/>
            <person name="Xiao Z.Y."/>
            <person name="Nan H."/>
            <person name="Yue Y."/>
            <person name="Zhu X.G."/>
            <person name="Wu Y."/>
            <person name="Hong X.N."/>
            <person name="Fan G.Y."/>
            <person name="Tong Y."/>
            <person name="Zhang D."/>
            <person name="Mao C.L."/>
            <person name="Liu Y.L."/>
            <person name="Hao S.J."/>
            <person name="Liu W.Q."/>
            <person name="Lv M.Q."/>
            <person name="Zhang H.B."/>
            <person name="Liu Y."/>
            <person name="Hu-Tang G.R."/>
            <person name="Wang J.P."/>
            <person name="Wang J.H."/>
            <person name="Sun Y.H."/>
            <person name="Ni S.B."/>
            <person name="Chen W.B."/>
            <person name="Zhang X.C."/>
            <person name="Jiao Y.N."/>
            <person name="Eichler E.E."/>
            <person name="Li G.H."/>
            <person name="Liu X."/>
            <person name="Gao L.Z."/>
        </authorList>
    </citation>
    <scope>NUCLEOTIDE SEQUENCE [LARGE SCALE GENOMIC DNA]</scope>
    <source>
        <strain evidence="3">cv. GT1</strain>
        <tissue evidence="2">Leaf</tissue>
    </source>
</reference>
<dbReference type="EMBL" id="JAAGAX010000009">
    <property type="protein sequence ID" value="KAF2304715.1"/>
    <property type="molecule type" value="Genomic_DNA"/>
</dbReference>
<keyword evidence="1" id="KW-0812">Transmembrane</keyword>
<evidence type="ECO:0000256" key="1">
    <source>
        <dbReference type="SAM" id="Phobius"/>
    </source>
</evidence>
<accession>A0A6A6LWG6</accession>
<evidence type="ECO:0000313" key="3">
    <source>
        <dbReference type="Proteomes" id="UP000467840"/>
    </source>
</evidence>
<dbReference type="Proteomes" id="UP000467840">
    <property type="component" value="Chromosome 16"/>
</dbReference>
<comment type="caution">
    <text evidence="2">The sequence shown here is derived from an EMBL/GenBank/DDBJ whole genome shotgun (WGS) entry which is preliminary data.</text>
</comment>
<organism evidence="2 3">
    <name type="scientific">Hevea brasiliensis</name>
    <name type="common">Para rubber tree</name>
    <name type="synonym">Siphonia brasiliensis</name>
    <dbReference type="NCBI Taxonomy" id="3981"/>
    <lineage>
        <taxon>Eukaryota</taxon>
        <taxon>Viridiplantae</taxon>
        <taxon>Streptophyta</taxon>
        <taxon>Embryophyta</taxon>
        <taxon>Tracheophyta</taxon>
        <taxon>Spermatophyta</taxon>
        <taxon>Magnoliopsida</taxon>
        <taxon>eudicotyledons</taxon>
        <taxon>Gunneridae</taxon>
        <taxon>Pentapetalae</taxon>
        <taxon>rosids</taxon>
        <taxon>fabids</taxon>
        <taxon>Malpighiales</taxon>
        <taxon>Euphorbiaceae</taxon>
        <taxon>Crotonoideae</taxon>
        <taxon>Micrandreae</taxon>
        <taxon>Hevea</taxon>
    </lineage>
</organism>
<gene>
    <name evidence="2" type="ORF">GH714_037576</name>
</gene>
<keyword evidence="1" id="KW-0472">Membrane</keyword>
<dbReference type="AlphaFoldDB" id="A0A6A6LWG6"/>
<evidence type="ECO:0000313" key="2">
    <source>
        <dbReference type="EMBL" id="KAF2304715.1"/>
    </source>
</evidence>